<protein>
    <submittedName>
        <fullName evidence="1">Uncharacterized protein</fullName>
    </submittedName>
</protein>
<dbReference type="EMBL" id="GBXM01063220">
    <property type="protein sequence ID" value="JAH45357.1"/>
    <property type="molecule type" value="Transcribed_RNA"/>
</dbReference>
<name>A0A0E9SVU2_ANGAN</name>
<proteinExistence type="predicted"/>
<reference evidence="1" key="1">
    <citation type="submission" date="2014-11" db="EMBL/GenBank/DDBJ databases">
        <authorList>
            <person name="Amaro Gonzalez C."/>
        </authorList>
    </citation>
    <scope>NUCLEOTIDE SEQUENCE</scope>
</reference>
<dbReference type="AlphaFoldDB" id="A0A0E9SVU2"/>
<accession>A0A0E9SVU2</accession>
<evidence type="ECO:0000313" key="1">
    <source>
        <dbReference type="EMBL" id="JAH45357.1"/>
    </source>
</evidence>
<organism evidence="1">
    <name type="scientific">Anguilla anguilla</name>
    <name type="common">European freshwater eel</name>
    <name type="synonym">Muraena anguilla</name>
    <dbReference type="NCBI Taxonomy" id="7936"/>
    <lineage>
        <taxon>Eukaryota</taxon>
        <taxon>Metazoa</taxon>
        <taxon>Chordata</taxon>
        <taxon>Craniata</taxon>
        <taxon>Vertebrata</taxon>
        <taxon>Euteleostomi</taxon>
        <taxon>Actinopterygii</taxon>
        <taxon>Neopterygii</taxon>
        <taxon>Teleostei</taxon>
        <taxon>Anguilliformes</taxon>
        <taxon>Anguillidae</taxon>
        <taxon>Anguilla</taxon>
    </lineage>
</organism>
<sequence>MCFWIFFVVCFAFFFESCPVRLFVPFFKFLI</sequence>
<reference evidence="1" key="2">
    <citation type="journal article" date="2015" name="Fish Shellfish Immunol.">
        <title>Early steps in the European eel (Anguilla anguilla)-Vibrio vulnificus interaction in the gills: Role of the RtxA13 toxin.</title>
        <authorList>
            <person name="Callol A."/>
            <person name="Pajuelo D."/>
            <person name="Ebbesson L."/>
            <person name="Teles M."/>
            <person name="MacKenzie S."/>
            <person name="Amaro C."/>
        </authorList>
    </citation>
    <scope>NUCLEOTIDE SEQUENCE</scope>
</reference>